<evidence type="ECO:0000313" key="8">
    <source>
        <dbReference type="Proteomes" id="UP000183015"/>
    </source>
</evidence>
<comment type="caution">
    <text evidence="6">Lacks conserved residue(s) required for the propagation of feature annotation.</text>
</comment>
<feature type="binding site" evidence="6">
    <location>
        <begin position="164"/>
        <end position="166"/>
    </location>
    <ligand>
        <name>ATP</name>
        <dbReference type="ChEBI" id="CHEBI:30616"/>
    </ligand>
</feature>
<dbReference type="Gene3D" id="3.30.420.40">
    <property type="match status" value="3"/>
</dbReference>
<dbReference type="Proteomes" id="UP000183015">
    <property type="component" value="Unassembled WGS sequence"/>
</dbReference>
<comment type="function">
    <text evidence="6">Forms membrane-associated dynamic filaments that are essential for cell shape determination. Acts by regulating cell wall synthesis and cell elongation, and thus cell shape. A feedback loop between cell geometry and MreB localization may maintain elongated cell shape by targeting cell wall growth to regions of negative cell wall curvature.</text>
</comment>
<dbReference type="InterPro" id="IPR043129">
    <property type="entry name" value="ATPase_NBD"/>
</dbReference>
<dbReference type="GO" id="GO:0000902">
    <property type="term" value="P:cell morphogenesis"/>
    <property type="evidence" value="ECO:0007669"/>
    <property type="project" value="InterPro"/>
</dbReference>
<dbReference type="GO" id="GO:0005524">
    <property type="term" value="F:ATP binding"/>
    <property type="evidence" value="ECO:0007669"/>
    <property type="project" value="UniProtKB-KW"/>
</dbReference>
<keyword evidence="3 6" id="KW-0067">ATP-binding</keyword>
<dbReference type="HAMAP" id="MF_02207">
    <property type="entry name" value="MreB"/>
    <property type="match status" value="1"/>
</dbReference>
<reference evidence="8" key="1">
    <citation type="submission" date="2016-10" db="EMBL/GenBank/DDBJ databases">
        <authorList>
            <person name="Varghese N."/>
        </authorList>
    </citation>
    <scope>NUCLEOTIDE SEQUENCE [LARGE SCALE GENOMIC DNA]</scope>
    <source>
        <strain evidence="8">DSM 45096 / BCRC 16803 / CGMCC 4.1857 / CIP 109030 / JCM 12277 / KCTC 19219 / NBRC 100920 / 33214</strain>
    </source>
</reference>
<keyword evidence="8" id="KW-1185">Reference proteome</keyword>
<accession>A0A1H7Y8R8</accession>
<name>A0A1H7Y8R8_STRJI</name>
<comment type="similarity">
    <text evidence="5 6">Belongs to the FtsA/MreB family.</text>
</comment>
<evidence type="ECO:0000313" key="7">
    <source>
        <dbReference type="EMBL" id="SEM42616.1"/>
    </source>
</evidence>
<dbReference type="AlphaFoldDB" id="A0A1H7Y8R8"/>
<evidence type="ECO:0000256" key="6">
    <source>
        <dbReference type="HAMAP-Rule" id="MF_02207"/>
    </source>
</evidence>
<sequence length="340" mass="35605">MSNAVSRAVADRLVALDLGTARVRVWRPRQEVVFDEPSVVAYDLNRGVAFAFGEQAQKMTGRTPPGMATVSPIHAGAVTDFEAARVLARHAIDSARPGRFALRPTVATAVPVESHGIHLKALEQAVQQAGAARTVTVPAPLAAAVGAGLDIAQESGNMVVDLGAGTTDLAVFAFGRIVSASSLPVAGLALDRALSTWARRQRRVDLGPAATEQLRIAAGHPEAESVEVKGRRTEYGTPVLARFTTAEVHDAVAPVVETMLQGMGALLAKCPTELSADITRHGIVLTGGGARDPWLRRLLENRLGLPVRAADSPENCTARGLGLLATSARGSAHVDELMPA</sequence>
<dbReference type="STRING" id="235985.SAMN05414137_12779"/>
<evidence type="ECO:0000256" key="1">
    <source>
        <dbReference type="ARBA" id="ARBA00022490"/>
    </source>
</evidence>
<dbReference type="SUPFAM" id="SSF53067">
    <property type="entry name" value="Actin-like ATPase domain"/>
    <property type="match status" value="2"/>
</dbReference>
<keyword evidence="2 6" id="KW-0547">Nucleotide-binding</keyword>
<evidence type="ECO:0000256" key="5">
    <source>
        <dbReference type="ARBA" id="ARBA00023458"/>
    </source>
</evidence>
<keyword evidence="1 6" id="KW-0963">Cytoplasm</keyword>
<dbReference type="GO" id="GO:0008360">
    <property type="term" value="P:regulation of cell shape"/>
    <property type="evidence" value="ECO:0007669"/>
    <property type="project" value="UniProtKB-UniRule"/>
</dbReference>
<protein>
    <recommendedName>
        <fullName evidence="6">Cell shape-determining protein MreB</fullName>
    </recommendedName>
</protein>
<dbReference type="InterPro" id="IPR056546">
    <property type="entry name" value="MreB_MamK-like"/>
</dbReference>
<dbReference type="PANTHER" id="PTHR42749:SF1">
    <property type="entry name" value="CELL SHAPE-DETERMINING PROTEIN MREB"/>
    <property type="match status" value="1"/>
</dbReference>
<evidence type="ECO:0000256" key="2">
    <source>
        <dbReference type="ARBA" id="ARBA00022741"/>
    </source>
</evidence>
<evidence type="ECO:0000256" key="4">
    <source>
        <dbReference type="ARBA" id="ARBA00022960"/>
    </source>
</evidence>
<dbReference type="eggNOG" id="COG1077">
    <property type="taxonomic scope" value="Bacteria"/>
</dbReference>
<gene>
    <name evidence="6" type="primary">mreB</name>
    <name evidence="7" type="ORF">SAMN05414137_12779</name>
</gene>
<comment type="subcellular location">
    <subcellularLocation>
        <location evidence="6">Cytoplasm</location>
    </subcellularLocation>
    <text evidence="6">Membrane-associated.</text>
</comment>
<dbReference type="GO" id="GO:0005737">
    <property type="term" value="C:cytoplasm"/>
    <property type="evidence" value="ECO:0007669"/>
    <property type="project" value="UniProtKB-SubCell"/>
</dbReference>
<organism evidence="7 8">
    <name type="scientific">Streptacidiphilus jiangxiensis</name>
    <dbReference type="NCBI Taxonomy" id="235985"/>
    <lineage>
        <taxon>Bacteria</taxon>
        <taxon>Bacillati</taxon>
        <taxon>Actinomycetota</taxon>
        <taxon>Actinomycetes</taxon>
        <taxon>Kitasatosporales</taxon>
        <taxon>Streptomycetaceae</taxon>
        <taxon>Streptacidiphilus</taxon>
    </lineage>
</organism>
<dbReference type="PANTHER" id="PTHR42749">
    <property type="entry name" value="CELL SHAPE-DETERMINING PROTEIN MREB"/>
    <property type="match status" value="1"/>
</dbReference>
<evidence type="ECO:0000256" key="3">
    <source>
        <dbReference type="ARBA" id="ARBA00022840"/>
    </source>
</evidence>
<proteinExistence type="inferred from homology"/>
<dbReference type="PRINTS" id="PR01652">
    <property type="entry name" value="SHAPEPROTEIN"/>
</dbReference>
<keyword evidence="4 6" id="KW-0133">Cell shape</keyword>
<dbReference type="Pfam" id="PF06723">
    <property type="entry name" value="MreB_Mbl"/>
    <property type="match status" value="1"/>
</dbReference>
<comment type="subunit">
    <text evidence="6">Forms polymers.</text>
</comment>
<dbReference type="InterPro" id="IPR004753">
    <property type="entry name" value="MreB"/>
</dbReference>
<dbReference type="EMBL" id="FOAZ01000027">
    <property type="protein sequence ID" value="SEM42616.1"/>
    <property type="molecule type" value="Genomic_DNA"/>
</dbReference>